<evidence type="ECO:0000313" key="2">
    <source>
        <dbReference type="EMBL" id="KDF01104.1"/>
    </source>
</evidence>
<dbReference type="STRING" id="1440774.Y900_019730"/>
<dbReference type="eggNOG" id="ENOG50337WF">
    <property type="taxonomic scope" value="Bacteria"/>
</dbReference>
<comment type="caution">
    <text evidence="2">The sequence shown here is derived from an EMBL/GenBank/DDBJ whole genome shotgun (WGS) entry which is preliminary data.</text>
</comment>
<evidence type="ECO:0000256" key="1">
    <source>
        <dbReference type="SAM" id="Phobius"/>
    </source>
</evidence>
<feature type="transmembrane region" description="Helical" evidence="1">
    <location>
        <begin position="49"/>
        <end position="71"/>
    </location>
</feature>
<evidence type="ECO:0008006" key="4">
    <source>
        <dbReference type="Google" id="ProtNLM"/>
    </source>
</evidence>
<dbReference type="AlphaFoldDB" id="A0A064CQV0"/>
<keyword evidence="1" id="KW-1133">Transmembrane helix</keyword>
<feature type="transmembrane region" description="Helical" evidence="1">
    <location>
        <begin position="9"/>
        <end position="29"/>
    </location>
</feature>
<dbReference type="EMBL" id="JALN02000001">
    <property type="protein sequence ID" value="KDF01104.1"/>
    <property type="molecule type" value="Genomic_DNA"/>
</dbReference>
<feature type="transmembrane region" description="Helical" evidence="1">
    <location>
        <begin position="78"/>
        <end position="99"/>
    </location>
</feature>
<keyword evidence="3" id="KW-1185">Reference proteome</keyword>
<keyword evidence="1" id="KW-0472">Membrane</keyword>
<gene>
    <name evidence="2" type="ORF">Y900_019730</name>
</gene>
<feature type="transmembrane region" description="Helical" evidence="1">
    <location>
        <begin position="119"/>
        <end position="136"/>
    </location>
</feature>
<reference evidence="2" key="1">
    <citation type="submission" date="2014-05" db="EMBL/GenBank/DDBJ databases">
        <title>Genome sequence of Mycobacterium aromaticivorans strain JS19b1T (= DSM 45407T).</title>
        <authorList>
            <person name="Kwak Y."/>
            <person name="Park G.-S."/>
            <person name="Li Q.X."/>
            <person name="Lee S.-E."/>
            <person name="Shin J.-H."/>
        </authorList>
    </citation>
    <scope>NUCLEOTIDE SEQUENCE [LARGE SCALE GENOMIC DNA]</scope>
    <source>
        <strain evidence="2">JS19b1</strain>
    </source>
</reference>
<sequence length="151" mass="16845">MKRLQDDRVLAYNSMFLGVFMFMFGFLKFFEPFRTMFDVQIAKSDLPPISVPFGKVAEMAIGLGLLLPACFRHKIVDLYGPVVFAASAGLVVNMAVATYVHLQPDVPASVLPLGIKPPFIPSFVMVLAVLNLYRLYGARRSKSWTAIRQAK</sequence>
<accession>A0A064CQV0</accession>
<dbReference type="Proteomes" id="UP000022835">
    <property type="component" value="Unassembled WGS sequence"/>
</dbReference>
<protein>
    <recommendedName>
        <fullName evidence="4">DoxX family protein</fullName>
    </recommendedName>
</protein>
<name>A0A064CQV0_9MYCO</name>
<organism evidence="2 3">
    <name type="scientific">Mycolicibacterium aromaticivorans JS19b1 = JCM 16368</name>
    <dbReference type="NCBI Taxonomy" id="1440774"/>
    <lineage>
        <taxon>Bacteria</taxon>
        <taxon>Bacillati</taxon>
        <taxon>Actinomycetota</taxon>
        <taxon>Actinomycetes</taxon>
        <taxon>Mycobacteriales</taxon>
        <taxon>Mycobacteriaceae</taxon>
        <taxon>Mycolicibacterium</taxon>
    </lineage>
</organism>
<keyword evidence="1" id="KW-0812">Transmembrane</keyword>
<evidence type="ECO:0000313" key="3">
    <source>
        <dbReference type="Proteomes" id="UP000022835"/>
    </source>
</evidence>
<proteinExistence type="predicted"/>